<dbReference type="STRING" id="299467.A0A443S9J0"/>
<evidence type="ECO:0000256" key="2">
    <source>
        <dbReference type="ARBA" id="ARBA00022832"/>
    </source>
</evidence>
<dbReference type="OrthoDB" id="6428606at2759"/>
<dbReference type="GO" id="GO:0004467">
    <property type="term" value="F:long-chain fatty acid-CoA ligase activity"/>
    <property type="evidence" value="ECO:0007669"/>
    <property type="project" value="UniProtKB-EC"/>
</dbReference>
<evidence type="ECO:0000313" key="6">
    <source>
        <dbReference type="Proteomes" id="UP000288716"/>
    </source>
</evidence>
<proteinExistence type="predicted"/>
<accession>A0A443S9J0</accession>
<reference evidence="5 6" key="1">
    <citation type="journal article" date="2018" name="Gigascience">
        <title>Genomes of trombidid mites reveal novel predicted allergens and laterally-transferred genes associated with secondary metabolism.</title>
        <authorList>
            <person name="Dong X."/>
            <person name="Chaisiri K."/>
            <person name="Xia D."/>
            <person name="Armstrong S.D."/>
            <person name="Fang Y."/>
            <person name="Donnelly M.J."/>
            <person name="Kadowaki T."/>
            <person name="McGarry J.W."/>
            <person name="Darby A.C."/>
            <person name="Makepeace B.L."/>
        </authorList>
    </citation>
    <scope>NUCLEOTIDE SEQUENCE [LARGE SCALE GENOMIC DNA]</scope>
    <source>
        <strain evidence="5">UoL-UT</strain>
    </source>
</reference>
<keyword evidence="1 5" id="KW-0436">Ligase</keyword>
<evidence type="ECO:0000256" key="3">
    <source>
        <dbReference type="ARBA" id="ARBA00026121"/>
    </source>
</evidence>
<dbReference type="Proteomes" id="UP000288716">
    <property type="component" value="Unassembled WGS sequence"/>
</dbReference>
<comment type="caution">
    <text evidence="5">The sequence shown here is derived from an EMBL/GenBank/DDBJ whole genome shotgun (WGS) entry which is preliminary data.</text>
</comment>
<dbReference type="SUPFAM" id="SSF56801">
    <property type="entry name" value="Acetyl-CoA synthetase-like"/>
    <property type="match status" value="1"/>
</dbReference>
<dbReference type="GO" id="GO:0005783">
    <property type="term" value="C:endoplasmic reticulum"/>
    <property type="evidence" value="ECO:0007669"/>
    <property type="project" value="TreeGrafter"/>
</dbReference>
<dbReference type="InterPro" id="IPR000873">
    <property type="entry name" value="AMP-dep_synth/lig_dom"/>
</dbReference>
<evidence type="ECO:0000313" key="5">
    <source>
        <dbReference type="EMBL" id="RWS24192.1"/>
    </source>
</evidence>
<dbReference type="EC" id="6.2.1.3" evidence="3"/>
<dbReference type="PANTHER" id="PTHR43272">
    <property type="entry name" value="LONG-CHAIN-FATTY-ACID--COA LIGASE"/>
    <property type="match status" value="1"/>
</dbReference>
<organism evidence="5 6">
    <name type="scientific">Leptotrombidium deliense</name>
    <dbReference type="NCBI Taxonomy" id="299467"/>
    <lineage>
        <taxon>Eukaryota</taxon>
        <taxon>Metazoa</taxon>
        <taxon>Ecdysozoa</taxon>
        <taxon>Arthropoda</taxon>
        <taxon>Chelicerata</taxon>
        <taxon>Arachnida</taxon>
        <taxon>Acari</taxon>
        <taxon>Acariformes</taxon>
        <taxon>Trombidiformes</taxon>
        <taxon>Prostigmata</taxon>
        <taxon>Anystina</taxon>
        <taxon>Parasitengona</taxon>
        <taxon>Trombiculoidea</taxon>
        <taxon>Trombiculidae</taxon>
        <taxon>Leptotrombidium</taxon>
    </lineage>
</organism>
<keyword evidence="2" id="KW-0276">Fatty acid metabolism</keyword>
<name>A0A443S9J0_9ACAR</name>
<dbReference type="VEuPathDB" id="VectorBase:LDEU007849"/>
<dbReference type="PROSITE" id="PS00455">
    <property type="entry name" value="AMP_BINDING"/>
    <property type="match status" value="1"/>
</dbReference>
<dbReference type="PANTHER" id="PTHR43272:SF107">
    <property type="entry name" value="LONG-CHAIN-FATTY-ACID--COA LIGASE 5"/>
    <property type="match status" value="1"/>
</dbReference>
<keyword evidence="6" id="KW-1185">Reference proteome</keyword>
<protein>
    <recommendedName>
        <fullName evidence="3">long-chain-fatty-acid--CoA ligase</fullName>
        <ecNumber evidence="3">6.2.1.3</ecNumber>
    </recommendedName>
</protein>
<dbReference type="InterPro" id="IPR042099">
    <property type="entry name" value="ANL_N_sf"/>
</dbReference>
<dbReference type="Gene3D" id="3.40.50.12780">
    <property type="entry name" value="N-terminal domain of ligase-like"/>
    <property type="match status" value="1"/>
</dbReference>
<dbReference type="EMBL" id="NCKV01005243">
    <property type="protein sequence ID" value="RWS24192.1"/>
    <property type="molecule type" value="Genomic_DNA"/>
</dbReference>
<keyword evidence="2" id="KW-0443">Lipid metabolism</keyword>
<sequence length="279" mass="31000">MLRRKSAIREPIVDINCQSQVAGEKFSRCSLLVKGEQEDVIGTVDESVETCLDAIYHGSKISDSGECIGYNDHFMDKYVWLKYNEVIWRSKYFGSGLVNIGCKPGNKTFIGIYGVNSVEWFISQYGCYHFSMVAVPLYDTLGINSCSFVINEAEIECVIVDTQEKLHKLLKDISQLPSLSRIISIDHDLSESVLNKAKHSGISLFTFKQVELLGKSTPQQIKPPNSSDLAMVMYTSGTTGDPKGVMLTHANFVAAATGLTLQVVRCKISKHCYSVIYVL</sequence>
<gene>
    <name evidence="5" type="ORF">B4U80_03627</name>
</gene>
<dbReference type="InterPro" id="IPR020459">
    <property type="entry name" value="AMP-binding"/>
</dbReference>
<feature type="domain" description="AMP-dependent synthetase/ligase" evidence="4">
    <location>
        <begin position="75"/>
        <end position="260"/>
    </location>
</feature>
<evidence type="ECO:0000256" key="1">
    <source>
        <dbReference type="ARBA" id="ARBA00022598"/>
    </source>
</evidence>
<dbReference type="InterPro" id="IPR020845">
    <property type="entry name" value="AMP-binding_CS"/>
</dbReference>
<dbReference type="PRINTS" id="PR00154">
    <property type="entry name" value="AMPBINDING"/>
</dbReference>
<dbReference type="AlphaFoldDB" id="A0A443S9J0"/>
<evidence type="ECO:0000259" key="4">
    <source>
        <dbReference type="Pfam" id="PF00501"/>
    </source>
</evidence>
<dbReference type="Pfam" id="PF00501">
    <property type="entry name" value="AMP-binding"/>
    <property type="match status" value="1"/>
</dbReference>
<dbReference type="GO" id="GO:0016020">
    <property type="term" value="C:membrane"/>
    <property type="evidence" value="ECO:0007669"/>
    <property type="project" value="TreeGrafter"/>
</dbReference>